<keyword evidence="1" id="KW-0812">Transmembrane</keyword>
<gene>
    <name evidence="2" type="ORF">H9630_06575</name>
</gene>
<evidence type="ECO:0000313" key="3">
    <source>
        <dbReference type="Proteomes" id="UP000658980"/>
    </source>
</evidence>
<keyword evidence="1" id="KW-1133">Transmembrane helix</keyword>
<feature type="transmembrane region" description="Helical" evidence="1">
    <location>
        <begin position="185"/>
        <end position="205"/>
    </location>
</feature>
<dbReference type="RefSeq" id="WP_191714709.1">
    <property type="nucleotide sequence ID" value="NZ_JACSPU010000002.1"/>
</dbReference>
<sequence>MNNNDFRVQFPLWNIALWFIFMIWTYGVIYAVDLLMNGLESHNWNIAAITALFGGTFLMLLFLVLYAVKIHKHNKRYPHQQIDGFSLFKPGEFIDDDEMLQQVTQNATRKVYVFYWQFLPLIILLMLFPFNRYVFIVALCLVFIIQNLLYYLEVRKYFSGDTDYADDTPAPKKPVQTKKNLRKTAPLVVVGILVLVAAITATAIFQMKSTHEANLEQAEKCLDNGGTVVSEETNWYGLNSVTCSQN</sequence>
<evidence type="ECO:0000313" key="2">
    <source>
        <dbReference type="EMBL" id="MBD8014481.1"/>
    </source>
</evidence>
<dbReference type="EMBL" id="JACSPU010000002">
    <property type="protein sequence ID" value="MBD8014481.1"/>
    <property type="molecule type" value="Genomic_DNA"/>
</dbReference>
<accession>A0ABR8WCP5</accession>
<reference evidence="2 3" key="1">
    <citation type="submission" date="2020-08" db="EMBL/GenBank/DDBJ databases">
        <title>A Genomic Blueprint of the Chicken Gut Microbiome.</title>
        <authorList>
            <person name="Gilroy R."/>
            <person name="Ravi A."/>
            <person name="Getino M."/>
            <person name="Pursley I."/>
            <person name="Horton D.L."/>
            <person name="Alikhan N.-F."/>
            <person name="Baker D."/>
            <person name="Gharbi K."/>
            <person name="Hall N."/>
            <person name="Watson M."/>
            <person name="Adriaenssens E.M."/>
            <person name="Foster-Nyarko E."/>
            <person name="Jarju S."/>
            <person name="Secka A."/>
            <person name="Antonio M."/>
            <person name="Oren A."/>
            <person name="Chaudhuri R."/>
            <person name="La Ragione R.M."/>
            <person name="Hildebrand F."/>
            <person name="Pallen M.J."/>
        </authorList>
    </citation>
    <scope>NUCLEOTIDE SEQUENCE [LARGE SCALE GENOMIC DNA]</scope>
    <source>
        <strain evidence="2 3">Sa1BUA13</strain>
    </source>
</reference>
<feature type="transmembrane region" description="Helical" evidence="1">
    <location>
        <begin position="12"/>
        <end position="32"/>
    </location>
</feature>
<protein>
    <submittedName>
        <fullName evidence="2">Uncharacterized protein</fullName>
    </submittedName>
</protein>
<name>A0ABR8WCP5_9BACL</name>
<comment type="caution">
    <text evidence="2">The sequence shown here is derived from an EMBL/GenBank/DDBJ whole genome shotgun (WGS) entry which is preliminary data.</text>
</comment>
<feature type="transmembrane region" description="Helical" evidence="1">
    <location>
        <begin position="134"/>
        <end position="152"/>
    </location>
</feature>
<proteinExistence type="predicted"/>
<feature type="transmembrane region" description="Helical" evidence="1">
    <location>
        <begin position="111"/>
        <end position="128"/>
    </location>
</feature>
<keyword evidence="1" id="KW-0472">Membrane</keyword>
<evidence type="ECO:0000256" key="1">
    <source>
        <dbReference type="SAM" id="Phobius"/>
    </source>
</evidence>
<organism evidence="2 3">
    <name type="scientific">Planococcus wigleyi</name>
    <dbReference type="NCBI Taxonomy" id="2762216"/>
    <lineage>
        <taxon>Bacteria</taxon>
        <taxon>Bacillati</taxon>
        <taxon>Bacillota</taxon>
        <taxon>Bacilli</taxon>
        <taxon>Bacillales</taxon>
        <taxon>Caryophanaceae</taxon>
        <taxon>Planococcus</taxon>
    </lineage>
</organism>
<dbReference type="Proteomes" id="UP000658980">
    <property type="component" value="Unassembled WGS sequence"/>
</dbReference>
<keyword evidence="3" id="KW-1185">Reference proteome</keyword>
<feature type="transmembrane region" description="Helical" evidence="1">
    <location>
        <begin position="44"/>
        <end position="68"/>
    </location>
</feature>